<keyword evidence="3 5" id="KW-0808">Transferase</keyword>
<keyword evidence="6" id="KW-1185">Reference proteome</keyword>
<reference evidence="5 6" key="1">
    <citation type="submission" date="2016-07" db="EMBL/GenBank/DDBJ databases">
        <title>Pervasive Adenine N6-methylation of Active Genes in Fungi.</title>
        <authorList>
            <consortium name="DOE Joint Genome Institute"/>
            <person name="Mondo S.J."/>
            <person name="Dannebaum R.O."/>
            <person name="Kuo R.C."/>
            <person name="Labutti K."/>
            <person name="Haridas S."/>
            <person name="Kuo A."/>
            <person name="Salamov A."/>
            <person name="Ahrendt S.R."/>
            <person name="Lipzen A."/>
            <person name="Sullivan W."/>
            <person name="Andreopoulos W.B."/>
            <person name="Clum A."/>
            <person name="Lindquist E."/>
            <person name="Daum C."/>
            <person name="Ramamoorthy G.K."/>
            <person name="Gryganskyi A."/>
            <person name="Culley D."/>
            <person name="Magnuson J.K."/>
            <person name="James T.Y."/>
            <person name="O'Malley M.A."/>
            <person name="Stajich J.E."/>
            <person name="Spatafora J.W."/>
            <person name="Visel A."/>
            <person name="Grigoriev I.V."/>
        </authorList>
    </citation>
    <scope>NUCLEOTIDE SEQUENCE [LARGE SCALE GENOMIC DNA]</scope>
    <source>
        <strain evidence="5 6">JEL800</strain>
    </source>
</reference>
<organism evidence="5 6">
    <name type="scientific">Rhizoclosmatium globosum</name>
    <dbReference type="NCBI Taxonomy" id="329046"/>
    <lineage>
        <taxon>Eukaryota</taxon>
        <taxon>Fungi</taxon>
        <taxon>Fungi incertae sedis</taxon>
        <taxon>Chytridiomycota</taxon>
        <taxon>Chytridiomycota incertae sedis</taxon>
        <taxon>Chytridiomycetes</taxon>
        <taxon>Chytridiales</taxon>
        <taxon>Chytriomycetaceae</taxon>
        <taxon>Rhizoclosmatium</taxon>
    </lineage>
</organism>
<dbReference type="GO" id="GO:0008168">
    <property type="term" value="F:methyltransferase activity"/>
    <property type="evidence" value="ECO:0007669"/>
    <property type="project" value="UniProtKB-KW"/>
</dbReference>
<dbReference type="SUPFAM" id="SSF53335">
    <property type="entry name" value="S-adenosyl-L-methionine-dependent methyltransferases"/>
    <property type="match status" value="1"/>
</dbReference>
<feature type="domain" description="Methyltransferase" evidence="4">
    <location>
        <begin position="51"/>
        <end position="174"/>
    </location>
</feature>
<name>A0A1Y2BV69_9FUNG</name>
<proteinExistence type="inferred from homology"/>
<protein>
    <submittedName>
        <fullName evidence="5">S-adenosyl-L-methionine-dependent methyltransferase</fullName>
    </submittedName>
</protein>
<dbReference type="EMBL" id="MCGO01000043">
    <property type="protein sequence ID" value="ORY38672.1"/>
    <property type="molecule type" value="Genomic_DNA"/>
</dbReference>
<comment type="caution">
    <text evidence="5">The sequence shown here is derived from an EMBL/GenBank/DDBJ whole genome shotgun (WGS) entry which is preliminary data.</text>
</comment>
<keyword evidence="2 5" id="KW-0489">Methyltransferase</keyword>
<evidence type="ECO:0000313" key="6">
    <source>
        <dbReference type="Proteomes" id="UP000193642"/>
    </source>
</evidence>
<dbReference type="GO" id="GO:0032259">
    <property type="term" value="P:methylation"/>
    <property type="evidence" value="ECO:0007669"/>
    <property type="project" value="UniProtKB-KW"/>
</dbReference>
<evidence type="ECO:0000256" key="2">
    <source>
        <dbReference type="ARBA" id="ARBA00022603"/>
    </source>
</evidence>
<evidence type="ECO:0000256" key="1">
    <source>
        <dbReference type="ARBA" id="ARBA00008361"/>
    </source>
</evidence>
<dbReference type="PANTHER" id="PTHR12176:SF80">
    <property type="entry name" value="EEF1A LYSINE METHYLTRANSFERASE 4"/>
    <property type="match status" value="1"/>
</dbReference>
<dbReference type="Gene3D" id="3.40.50.150">
    <property type="entry name" value="Vaccinia Virus protein VP39"/>
    <property type="match status" value="1"/>
</dbReference>
<dbReference type="AlphaFoldDB" id="A0A1Y2BV69"/>
<dbReference type="InterPro" id="IPR025714">
    <property type="entry name" value="Methyltranfer_dom"/>
</dbReference>
<dbReference type="InterPro" id="IPR051419">
    <property type="entry name" value="Lys/N-term_MeTrsfase_sf"/>
</dbReference>
<evidence type="ECO:0000259" key="4">
    <source>
        <dbReference type="Pfam" id="PF13847"/>
    </source>
</evidence>
<evidence type="ECO:0000256" key="3">
    <source>
        <dbReference type="ARBA" id="ARBA00022679"/>
    </source>
</evidence>
<evidence type="ECO:0000313" key="5">
    <source>
        <dbReference type="EMBL" id="ORY38672.1"/>
    </source>
</evidence>
<dbReference type="CDD" id="cd02440">
    <property type="entry name" value="AdoMet_MTases"/>
    <property type="match status" value="1"/>
</dbReference>
<gene>
    <name evidence="5" type="ORF">BCR33DRAFT_700505</name>
</gene>
<sequence>MEDGIEDNTQFAKQDYWESRYKAEASTNPTETFEWVKGWSFYSQAITPLLNSTDKILHLGCGNSRFSIDMLQSGFPHHTNLDYSPAVIENMRNVFREHEETVEWVVGDIFELGKAVNGRQFDVVIDKGTLDAFLTGFPDDDPWDPSEEVWDLVRKYMAQVHDAVKPGGLFLHITWAQPHFRKRFCEVTGMDVSVKKVGEEWEYFVYVGRKKAE</sequence>
<comment type="similarity">
    <text evidence="1">Belongs to the methyltransferase superfamily.</text>
</comment>
<dbReference type="PANTHER" id="PTHR12176">
    <property type="entry name" value="SAM-DEPENDENT METHYLTRANSFERASE SUPERFAMILY PROTEIN"/>
    <property type="match status" value="1"/>
</dbReference>
<dbReference type="Proteomes" id="UP000193642">
    <property type="component" value="Unassembled WGS sequence"/>
</dbReference>
<dbReference type="OrthoDB" id="411785at2759"/>
<dbReference type="InterPro" id="IPR029063">
    <property type="entry name" value="SAM-dependent_MTases_sf"/>
</dbReference>
<accession>A0A1Y2BV69</accession>
<dbReference type="Pfam" id="PF13847">
    <property type="entry name" value="Methyltransf_31"/>
    <property type="match status" value="1"/>
</dbReference>